<keyword evidence="4 7" id="KW-0812">Transmembrane</keyword>
<evidence type="ECO:0000256" key="3">
    <source>
        <dbReference type="ARBA" id="ARBA00022475"/>
    </source>
</evidence>
<evidence type="ECO:0000256" key="5">
    <source>
        <dbReference type="ARBA" id="ARBA00022989"/>
    </source>
</evidence>
<reference evidence="9" key="2">
    <citation type="submission" date="2011-01" db="EMBL/GenBank/DDBJ databases">
        <title>The Non-contiguous Finished genome of Clostridium papyrosolvens.</title>
        <authorList>
            <person name="Lucas S."/>
            <person name="Copeland A."/>
            <person name="Lapidus A."/>
            <person name="Cheng J.-F."/>
            <person name="Goodwin L."/>
            <person name="Pitluck S."/>
            <person name="Misra M."/>
            <person name="Chertkov O."/>
            <person name="Detter J.C."/>
            <person name="Han C."/>
            <person name="Tapia R."/>
            <person name="Land M."/>
            <person name="Hauser L."/>
            <person name="Kyrpides N."/>
            <person name="Ivanova N."/>
            <person name="Pagani I."/>
            <person name="Mouttaki H."/>
            <person name="He Z."/>
            <person name="Zhou J."/>
            <person name="Hemme C.L."/>
            <person name="Woyke T."/>
        </authorList>
    </citation>
    <scope>NUCLEOTIDE SEQUENCE [LARGE SCALE GENOMIC DNA]</scope>
    <source>
        <strain evidence="9">DSM 2782</strain>
    </source>
</reference>
<name>F1TGD1_9FIRM</name>
<keyword evidence="2 7" id="KW-0813">Transport</keyword>
<keyword evidence="6 7" id="KW-0472">Membrane</keyword>
<dbReference type="Pfam" id="PF00528">
    <property type="entry name" value="BPD_transp_1"/>
    <property type="match status" value="1"/>
</dbReference>
<dbReference type="InterPro" id="IPR000515">
    <property type="entry name" value="MetI-like"/>
</dbReference>
<evidence type="ECO:0000256" key="4">
    <source>
        <dbReference type="ARBA" id="ARBA00022692"/>
    </source>
</evidence>
<evidence type="ECO:0000259" key="8">
    <source>
        <dbReference type="PROSITE" id="PS50928"/>
    </source>
</evidence>
<evidence type="ECO:0000256" key="1">
    <source>
        <dbReference type="ARBA" id="ARBA00004651"/>
    </source>
</evidence>
<keyword evidence="10" id="KW-1185">Reference proteome</keyword>
<dbReference type="AlphaFoldDB" id="F1TGD1"/>
<dbReference type="Gene3D" id="1.10.3720.10">
    <property type="entry name" value="MetI-like"/>
    <property type="match status" value="1"/>
</dbReference>
<evidence type="ECO:0000256" key="2">
    <source>
        <dbReference type="ARBA" id="ARBA00022448"/>
    </source>
</evidence>
<dbReference type="eggNOG" id="COG0395">
    <property type="taxonomic scope" value="Bacteria"/>
</dbReference>
<dbReference type="GO" id="GO:0005886">
    <property type="term" value="C:plasma membrane"/>
    <property type="evidence" value="ECO:0007669"/>
    <property type="project" value="UniProtKB-SubCell"/>
</dbReference>
<accession>F1TGD1</accession>
<keyword evidence="3" id="KW-1003">Cell membrane</keyword>
<dbReference type="STRING" id="588581.Cpap_0749"/>
<feature type="transmembrane region" description="Helical" evidence="7">
    <location>
        <begin position="239"/>
        <end position="258"/>
    </location>
</feature>
<reference evidence="9" key="1">
    <citation type="submission" date="2009-07" db="EMBL/GenBank/DDBJ databases">
        <authorList>
            <consortium name="US DOE Joint Genome Institute (JGI-PGF)"/>
            <person name="Lucas S."/>
            <person name="Copeland A."/>
            <person name="Lapidus A."/>
            <person name="Glavina del Rio T."/>
            <person name="Tice H."/>
            <person name="Bruce D."/>
            <person name="Goodwin L."/>
            <person name="Pitluck S."/>
            <person name="Larimer F."/>
            <person name="Land M.L."/>
            <person name="Mouttaki H."/>
            <person name="He Z."/>
            <person name="Zhou J."/>
            <person name="Hemme C.L."/>
        </authorList>
    </citation>
    <scope>NUCLEOTIDE SEQUENCE</scope>
    <source>
        <strain evidence="9">DSM 2782</strain>
    </source>
</reference>
<feature type="transmembrane region" description="Helical" evidence="7">
    <location>
        <begin position="109"/>
        <end position="130"/>
    </location>
</feature>
<dbReference type="PANTHER" id="PTHR43744">
    <property type="entry name" value="ABC TRANSPORTER PERMEASE PROTEIN MG189-RELATED-RELATED"/>
    <property type="match status" value="1"/>
</dbReference>
<dbReference type="InterPro" id="IPR035906">
    <property type="entry name" value="MetI-like_sf"/>
</dbReference>
<dbReference type="PROSITE" id="PS50928">
    <property type="entry name" value="ABC_TM1"/>
    <property type="match status" value="1"/>
</dbReference>
<feature type="transmembrane region" description="Helical" evidence="7">
    <location>
        <begin position="72"/>
        <end position="97"/>
    </location>
</feature>
<dbReference type="PROSITE" id="PS51257">
    <property type="entry name" value="PROKAR_LIPOPROTEIN"/>
    <property type="match status" value="1"/>
</dbReference>
<dbReference type="SUPFAM" id="SSF161098">
    <property type="entry name" value="MetI-like"/>
    <property type="match status" value="1"/>
</dbReference>
<dbReference type="PANTHER" id="PTHR43744:SF12">
    <property type="entry name" value="ABC TRANSPORTER PERMEASE PROTEIN MG189-RELATED"/>
    <property type="match status" value="1"/>
</dbReference>
<dbReference type="Proteomes" id="UP000003860">
    <property type="component" value="Unassembled WGS sequence"/>
</dbReference>
<gene>
    <name evidence="9" type="ORF">Cpap_0749</name>
</gene>
<organism evidence="9 10">
    <name type="scientific">Ruminiclostridium papyrosolvens DSM 2782</name>
    <dbReference type="NCBI Taxonomy" id="588581"/>
    <lineage>
        <taxon>Bacteria</taxon>
        <taxon>Bacillati</taxon>
        <taxon>Bacillota</taxon>
        <taxon>Clostridia</taxon>
        <taxon>Eubacteriales</taxon>
        <taxon>Oscillospiraceae</taxon>
        <taxon>Ruminiclostridium</taxon>
    </lineage>
</organism>
<evidence type="ECO:0000313" key="10">
    <source>
        <dbReference type="Proteomes" id="UP000003860"/>
    </source>
</evidence>
<dbReference type="CDD" id="cd06261">
    <property type="entry name" value="TM_PBP2"/>
    <property type="match status" value="1"/>
</dbReference>
<protein>
    <submittedName>
        <fullName evidence="9">Binding-protein-dependent transport systems inner membrane component</fullName>
    </submittedName>
</protein>
<evidence type="ECO:0000256" key="6">
    <source>
        <dbReference type="ARBA" id="ARBA00023136"/>
    </source>
</evidence>
<dbReference type="OrthoDB" id="9771544at2"/>
<dbReference type="RefSeq" id="WP_004621215.1">
    <property type="nucleotide sequence ID" value="NZ_ACXX02000013.1"/>
</dbReference>
<feature type="transmembrane region" description="Helical" evidence="7">
    <location>
        <begin position="136"/>
        <end position="157"/>
    </location>
</feature>
<evidence type="ECO:0000256" key="7">
    <source>
        <dbReference type="RuleBase" id="RU363032"/>
    </source>
</evidence>
<comment type="similarity">
    <text evidence="7">Belongs to the binding-protein-dependent transport system permease family.</text>
</comment>
<evidence type="ECO:0000313" key="9">
    <source>
        <dbReference type="EMBL" id="EGD46496.1"/>
    </source>
</evidence>
<comment type="subcellular location">
    <subcellularLocation>
        <location evidence="1 7">Cell membrane</location>
        <topology evidence="1 7">Multi-pass membrane protein</topology>
    </subcellularLocation>
</comment>
<sequence>MKKIYKRIPTYTLCIILCLIIMYPIVFIVSCSFFGSRELADNFINLFYLIRKDFSLSGYQIILYSFRFQSGLIFSLIYAICITFLQYVFGISSGFVLAKFRFKFNEALYFAYLLCMIMPFSVIVLPQYMLFKSIGIYDSVFAIILPGGFGAMGVFFYRQFIKQIPNNILEAAQVDGASPFVLLKKILAPMLKDCTFAYMVICFCTNWNSIDPSIAFIRSVSIQPLSVALKEAFNNAPEVFFAPAVLYMVPPILVYFFFSEELIRGLSFNKSSTKGPSHEI</sequence>
<comment type="caution">
    <text evidence="9">The sequence shown here is derived from an EMBL/GenBank/DDBJ whole genome shotgun (WGS) entry which is preliminary data.</text>
</comment>
<feature type="domain" description="ABC transmembrane type-1" evidence="8">
    <location>
        <begin position="72"/>
        <end position="258"/>
    </location>
</feature>
<dbReference type="GO" id="GO:0055085">
    <property type="term" value="P:transmembrane transport"/>
    <property type="evidence" value="ECO:0007669"/>
    <property type="project" value="InterPro"/>
</dbReference>
<feature type="transmembrane region" description="Helical" evidence="7">
    <location>
        <begin position="12"/>
        <end position="35"/>
    </location>
</feature>
<keyword evidence="5 7" id="KW-1133">Transmembrane helix</keyword>
<proteinExistence type="inferred from homology"/>
<dbReference type="EMBL" id="ACXX02000013">
    <property type="protein sequence ID" value="EGD46496.1"/>
    <property type="molecule type" value="Genomic_DNA"/>
</dbReference>